<dbReference type="STRING" id="1763538.LPB68_16515"/>
<dbReference type="AlphaFoldDB" id="A0A167AV07"/>
<reference evidence="1 2" key="1">
    <citation type="submission" date="2016-02" db="EMBL/GenBank/DDBJ databases">
        <title>Paenibacillus sp. LPB0068, isolated from Crassostrea gigas.</title>
        <authorList>
            <person name="Shin S.-K."/>
            <person name="Yi H."/>
        </authorList>
    </citation>
    <scope>NUCLEOTIDE SEQUENCE [LARGE SCALE GENOMIC DNA]</scope>
    <source>
        <strain evidence="1 2">LPB0068</strain>
    </source>
</reference>
<accession>A0A167AV07</accession>
<protein>
    <recommendedName>
        <fullName evidence="3">DUF2513 domain-containing protein</fullName>
    </recommendedName>
</protein>
<dbReference type="RefSeq" id="WP_068661077.1">
    <property type="nucleotide sequence ID" value="NZ_CP017770.1"/>
</dbReference>
<dbReference type="EMBL" id="LSFN01000039">
    <property type="protein sequence ID" value="OAB71465.1"/>
    <property type="molecule type" value="Genomic_DNA"/>
</dbReference>
<sequence length="123" mass="14325">MKRDLDIIIQVLKYIEEHNTATNTIVVELEEYETEEEKENVQYQVQLLREAGYIEAKATLSPYQFYVKTMTWKGHDFLDAARDQSVVEKAKDLVKRKGLEFSTLPIDIAKDYLVHTLKSMIGL</sequence>
<name>A0A167AV07_9BACL</name>
<dbReference type="KEGG" id="pcx:LPB68_16515"/>
<keyword evidence="2" id="KW-1185">Reference proteome</keyword>
<dbReference type="Pfam" id="PF10711">
    <property type="entry name" value="DUF2513"/>
    <property type="match status" value="1"/>
</dbReference>
<dbReference type="Proteomes" id="UP000077134">
    <property type="component" value="Unassembled WGS sequence"/>
</dbReference>
<dbReference type="InterPro" id="IPR019650">
    <property type="entry name" value="DUF2513"/>
</dbReference>
<dbReference type="OrthoDB" id="6960201at2"/>
<gene>
    <name evidence="1" type="ORF">PNBC_19385</name>
</gene>
<organism evidence="1 2">
    <name type="scientific">Paenibacillus crassostreae</name>
    <dbReference type="NCBI Taxonomy" id="1763538"/>
    <lineage>
        <taxon>Bacteria</taxon>
        <taxon>Bacillati</taxon>
        <taxon>Bacillota</taxon>
        <taxon>Bacilli</taxon>
        <taxon>Bacillales</taxon>
        <taxon>Paenibacillaceae</taxon>
        <taxon>Paenibacillus</taxon>
    </lineage>
</organism>
<comment type="caution">
    <text evidence="1">The sequence shown here is derived from an EMBL/GenBank/DDBJ whole genome shotgun (WGS) entry which is preliminary data.</text>
</comment>
<evidence type="ECO:0008006" key="3">
    <source>
        <dbReference type="Google" id="ProtNLM"/>
    </source>
</evidence>
<evidence type="ECO:0000313" key="2">
    <source>
        <dbReference type="Proteomes" id="UP000077134"/>
    </source>
</evidence>
<proteinExistence type="predicted"/>
<evidence type="ECO:0000313" key="1">
    <source>
        <dbReference type="EMBL" id="OAB71465.1"/>
    </source>
</evidence>